<name>A0A2G9YUL2_9BACT</name>
<keyword evidence="1" id="KW-0812">Transmembrane</keyword>
<feature type="transmembrane region" description="Helical" evidence="1">
    <location>
        <begin position="173"/>
        <end position="190"/>
    </location>
</feature>
<dbReference type="Pfam" id="PF06691">
    <property type="entry name" value="DUF1189"/>
    <property type="match status" value="1"/>
</dbReference>
<feature type="transmembrane region" description="Helical" evidence="1">
    <location>
        <begin position="31"/>
        <end position="52"/>
    </location>
</feature>
<dbReference type="Proteomes" id="UP000229976">
    <property type="component" value="Unassembled WGS sequence"/>
</dbReference>
<gene>
    <name evidence="2" type="ORF">COX37_01340</name>
</gene>
<dbReference type="EMBL" id="PCRO01000017">
    <property type="protein sequence ID" value="PIP22928.1"/>
    <property type="molecule type" value="Genomic_DNA"/>
</dbReference>
<accession>A0A2G9YUL2</accession>
<keyword evidence="1" id="KW-0472">Membrane</keyword>
<evidence type="ECO:0000313" key="3">
    <source>
        <dbReference type="Proteomes" id="UP000229976"/>
    </source>
</evidence>
<sequence>MEFFKKIKDSIYNSDYYGQLINKPFSYSLKYYFSLILFISFLGMLIFSFTAIPSVKSFLDKAVDEVLKQYPDGLGIVIKNGKASTNVNEPYFVAMPDEWQSESLENNKENILVLDTKDLFNIENFKNYQTECLLARDSFICYDDDATIKMMPLNQAPDFTLNKGMISSFLDKITPFFKLIYPIIVIGAWSVIFTGYVFVLLYLLFATIPIWIIARTKKIEIGYGKAYQMGMHLMTLPIIITFLFNYIIVKIIGDFSIPYFFIILLLVMAVINLKSSPVVVAPKNSEPPLPPQNPSLN</sequence>
<reference evidence="2 3" key="1">
    <citation type="submission" date="2017-09" db="EMBL/GenBank/DDBJ databases">
        <title>Depth-based differentiation of microbial function through sediment-hosted aquifers and enrichment of novel symbionts in the deep terrestrial subsurface.</title>
        <authorList>
            <person name="Probst A.J."/>
            <person name="Ladd B."/>
            <person name="Jarett J.K."/>
            <person name="Geller-Mcgrath D.E."/>
            <person name="Sieber C.M."/>
            <person name="Emerson J.B."/>
            <person name="Anantharaman K."/>
            <person name="Thomas B.C."/>
            <person name="Malmstrom R."/>
            <person name="Stieglmeier M."/>
            <person name="Klingl A."/>
            <person name="Woyke T."/>
            <person name="Ryan C.M."/>
            <person name="Banfield J.F."/>
        </authorList>
    </citation>
    <scope>NUCLEOTIDE SEQUENCE [LARGE SCALE GENOMIC DNA]</scope>
    <source>
        <strain evidence="2">CG23_combo_of_CG06-09_8_20_14_all_39_17</strain>
    </source>
</reference>
<protein>
    <recommendedName>
        <fullName evidence="4">DUF1189 domain-containing protein</fullName>
    </recommendedName>
</protein>
<feature type="transmembrane region" description="Helical" evidence="1">
    <location>
        <begin position="255"/>
        <end position="273"/>
    </location>
</feature>
<dbReference type="InterPro" id="IPR009574">
    <property type="entry name" value="DUF1189"/>
</dbReference>
<proteinExistence type="predicted"/>
<feature type="transmembrane region" description="Helical" evidence="1">
    <location>
        <begin position="196"/>
        <end position="214"/>
    </location>
</feature>
<feature type="transmembrane region" description="Helical" evidence="1">
    <location>
        <begin position="226"/>
        <end position="249"/>
    </location>
</feature>
<dbReference type="AlphaFoldDB" id="A0A2G9YUL2"/>
<organism evidence="2 3">
    <name type="scientific">Candidatus Nealsonbacteria bacterium CG23_combo_of_CG06-09_8_20_14_all_39_17</name>
    <dbReference type="NCBI Taxonomy" id="1974722"/>
    <lineage>
        <taxon>Bacteria</taxon>
        <taxon>Candidatus Nealsoniibacteriota</taxon>
    </lineage>
</organism>
<keyword evidence="1" id="KW-1133">Transmembrane helix</keyword>
<evidence type="ECO:0000256" key="1">
    <source>
        <dbReference type="SAM" id="Phobius"/>
    </source>
</evidence>
<comment type="caution">
    <text evidence="2">The sequence shown here is derived from an EMBL/GenBank/DDBJ whole genome shotgun (WGS) entry which is preliminary data.</text>
</comment>
<evidence type="ECO:0008006" key="4">
    <source>
        <dbReference type="Google" id="ProtNLM"/>
    </source>
</evidence>
<evidence type="ECO:0000313" key="2">
    <source>
        <dbReference type="EMBL" id="PIP22928.1"/>
    </source>
</evidence>